<dbReference type="GeneID" id="116501647"/>
<dbReference type="Proteomes" id="UP000504639">
    <property type="component" value="Unplaced"/>
</dbReference>
<dbReference type="InterPro" id="IPR050780">
    <property type="entry name" value="Mucin_vWF_Thrombospondin_sf"/>
</dbReference>
<gene>
    <name evidence="5" type="primary">LOC116501647</name>
</gene>
<dbReference type="PANTHER" id="PTHR11339">
    <property type="entry name" value="EXTRACELLULAR MATRIX GLYCOPROTEIN RELATED"/>
    <property type="match status" value="1"/>
</dbReference>
<reference evidence="5" key="1">
    <citation type="submission" date="2025-08" db="UniProtKB">
        <authorList>
            <consortium name="RefSeq"/>
        </authorList>
    </citation>
    <scope>IDENTIFICATION</scope>
    <source>
        <tissue evidence="5">Lung</tissue>
    </source>
</reference>
<organism evidence="4 5">
    <name type="scientific">Aythya fuligula</name>
    <name type="common">Tufted duck</name>
    <name type="synonym">Anas fuligula</name>
    <dbReference type="NCBI Taxonomy" id="219594"/>
    <lineage>
        <taxon>Eukaryota</taxon>
        <taxon>Metazoa</taxon>
        <taxon>Chordata</taxon>
        <taxon>Craniata</taxon>
        <taxon>Vertebrata</taxon>
        <taxon>Euteleostomi</taxon>
        <taxon>Archelosauria</taxon>
        <taxon>Archosauria</taxon>
        <taxon>Dinosauria</taxon>
        <taxon>Saurischia</taxon>
        <taxon>Theropoda</taxon>
        <taxon>Coelurosauria</taxon>
        <taxon>Aves</taxon>
        <taxon>Neognathae</taxon>
        <taxon>Galloanserae</taxon>
        <taxon>Anseriformes</taxon>
        <taxon>Anatidae</taxon>
        <taxon>Aythyinae</taxon>
        <taxon>Aythya</taxon>
    </lineage>
</organism>
<evidence type="ECO:0000313" key="4">
    <source>
        <dbReference type="Proteomes" id="UP000504639"/>
    </source>
</evidence>
<dbReference type="KEGG" id="aful:116501647"/>
<dbReference type="AlphaFoldDB" id="A0A6J3EMM1"/>
<dbReference type="InParanoid" id="A0A6J3EMM1"/>
<keyword evidence="4" id="KW-1185">Reference proteome</keyword>
<name>A0A6J3EMM1_AYTFU</name>
<evidence type="ECO:0000313" key="5">
    <source>
        <dbReference type="RefSeq" id="XP_032063127.1"/>
    </source>
</evidence>
<sequence>MAIGNYVVTSLCNPGHPQWFRLLVDVGEVEDRPVVVALHFFGGSSFITIKRDKKIWVNGVPASIPAEISGQLTVYESENTVWLSQKSAVLIGLSPAGEVTVTVPKEMSKLLCGLCGNYDADAANDLRGPDGGLVANMAAAMKAWRAPDFTH</sequence>
<accession>A0A6J3EMM1</accession>
<keyword evidence="1" id="KW-1015">Disulfide bond</keyword>
<evidence type="ECO:0000259" key="3">
    <source>
        <dbReference type="PROSITE" id="PS51233"/>
    </source>
</evidence>
<evidence type="ECO:0000256" key="1">
    <source>
        <dbReference type="ARBA" id="ARBA00023157"/>
    </source>
</evidence>
<dbReference type="Pfam" id="PF00094">
    <property type="entry name" value="VWD"/>
    <property type="match status" value="1"/>
</dbReference>
<protein>
    <submittedName>
        <fullName evidence="5">IgGFc-binding protein-like</fullName>
    </submittedName>
</protein>
<evidence type="ECO:0000256" key="2">
    <source>
        <dbReference type="ARBA" id="ARBA00023180"/>
    </source>
</evidence>
<keyword evidence="2" id="KW-0325">Glycoprotein</keyword>
<dbReference type="RefSeq" id="XP_032063127.1">
    <property type="nucleotide sequence ID" value="XM_032207236.1"/>
</dbReference>
<dbReference type="PROSITE" id="PS51233">
    <property type="entry name" value="VWFD"/>
    <property type="match status" value="1"/>
</dbReference>
<dbReference type="InterPro" id="IPR001846">
    <property type="entry name" value="VWF_type-D"/>
</dbReference>
<feature type="domain" description="VWFD" evidence="3">
    <location>
        <begin position="1"/>
        <end position="151"/>
    </location>
</feature>
<proteinExistence type="predicted"/>